<gene>
    <name evidence="2" type="ORF">R1sor_014938</name>
</gene>
<feature type="domain" description="COMM" evidence="1">
    <location>
        <begin position="123"/>
        <end position="187"/>
    </location>
</feature>
<evidence type="ECO:0000313" key="2">
    <source>
        <dbReference type="EMBL" id="KAL3688629.1"/>
    </source>
</evidence>
<keyword evidence="3" id="KW-1185">Reference proteome</keyword>
<dbReference type="EMBL" id="JBJQOH010000004">
    <property type="protein sequence ID" value="KAL3688629.1"/>
    <property type="molecule type" value="Genomic_DNA"/>
</dbReference>
<dbReference type="Pfam" id="PF07258">
    <property type="entry name" value="COMM_domain"/>
    <property type="match status" value="1"/>
</dbReference>
<proteinExistence type="predicted"/>
<dbReference type="PANTHER" id="PTHR15857:SF0">
    <property type="entry name" value="COMM DOMAIN-CONTAINING PROTEIN 2"/>
    <property type="match status" value="1"/>
</dbReference>
<dbReference type="PROSITE" id="PS51269">
    <property type="entry name" value="COMM"/>
    <property type="match status" value="1"/>
</dbReference>
<dbReference type="AlphaFoldDB" id="A0ABD3HEN9"/>
<evidence type="ECO:0000259" key="1">
    <source>
        <dbReference type="PROSITE" id="PS51269"/>
    </source>
</evidence>
<accession>A0ABD3HEN9</accession>
<dbReference type="InterPro" id="IPR037354">
    <property type="entry name" value="Commd2"/>
</dbReference>
<dbReference type="InterPro" id="IPR017920">
    <property type="entry name" value="COMM"/>
</dbReference>
<reference evidence="2 3" key="1">
    <citation type="submission" date="2024-09" db="EMBL/GenBank/DDBJ databases">
        <title>Chromosome-scale assembly of Riccia sorocarpa.</title>
        <authorList>
            <person name="Paukszto L."/>
        </authorList>
    </citation>
    <scope>NUCLEOTIDE SEQUENCE [LARGE SCALE GENOMIC DNA]</scope>
    <source>
        <strain evidence="2">LP-2024</strain>
        <tissue evidence="2">Aerial parts of the thallus</tissue>
    </source>
</reference>
<sequence length="207" mass="22891">MSIRRVVVHPPPPLLSAVPPAVVHEFAKVAVTGLLKSETSSKGFAKAAKQLQTTVEAVSQAVSAVSNVYSRASRANLSHQQLVDFLTIQGYGEVLRQALADYFVERIGELREHASLTILRLPTYRSVDWRLDVQVASRSLRHQSVPVFVISVRTRPPRVVKSEDDETKVVFVEAKYAVLKAVCSQLELAIGEARSAAHGHRVMRLFK</sequence>
<dbReference type="Proteomes" id="UP001633002">
    <property type="component" value="Unassembled WGS sequence"/>
</dbReference>
<organism evidence="2 3">
    <name type="scientific">Riccia sorocarpa</name>
    <dbReference type="NCBI Taxonomy" id="122646"/>
    <lineage>
        <taxon>Eukaryota</taxon>
        <taxon>Viridiplantae</taxon>
        <taxon>Streptophyta</taxon>
        <taxon>Embryophyta</taxon>
        <taxon>Marchantiophyta</taxon>
        <taxon>Marchantiopsida</taxon>
        <taxon>Marchantiidae</taxon>
        <taxon>Marchantiales</taxon>
        <taxon>Ricciaceae</taxon>
        <taxon>Riccia</taxon>
    </lineage>
</organism>
<evidence type="ECO:0000313" key="3">
    <source>
        <dbReference type="Proteomes" id="UP001633002"/>
    </source>
</evidence>
<protein>
    <recommendedName>
        <fullName evidence="1">COMM domain-containing protein</fullName>
    </recommendedName>
</protein>
<dbReference type="PANTHER" id="PTHR15857">
    <property type="entry name" value="COMM DOMAIN CONTAINING PROTEIN 2"/>
    <property type="match status" value="1"/>
</dbReference>
<name>A0ABD3HEN9_9MARC</name>
<comment type="caution">
    <text evidence="2">The sequence shown here is derived from an EMBL/GenBank/DDBJ whole genome shotgun (WGS) entry which is preliminary data.</text>
</comment>